<organism evidence="12 13">
    <name type="scientific">Terrapene triunguis</name>
    <name type="common">Three-toed box turtle</name>
    <dbReference type="NCBI Taxonomy" id="2587831"/>
    <lineage>
        <taxon>Eukaryota</taxon>
        <taxon>Metazoa</taxon>
        <taxon>Chordata</taxon>
        <taxon>Craniata</taxon>
        <taxon>Vertebrata</taxon>
        <taxon>Euteleostomi</taxon>
        <taxon>Archelosauria</taxon>
        <taxon>Testudinata</taxon>
        <taxon>Testudines</taxon>
        <taxon>Cryptodira</taxon>
        <taxon>Durocryptodira</taxon>
        <taxon>Testudinoidea</taxon>
        <taxon>Emydidae</taxon>
        <taxon>Terrapene</taxon>
    </lineage>
</organism>
<comment type="subcellular location">
    <subcellularLocation>
        <location evidence="1 10">Cell membrane</location>
        <topology evidence="1 10">Multi-pass membrane protein</topology>
    </subcellularLocation>
</comment>
<feature type="transmembrane region" description="Helical" evidence="10">
    <location>
        <begin position="124"/>
        <end position="142"/>
    </location>
</feature>
<dbReference type="Pfam" id="PF13853">
    <property type="entry name" value="7tm_4"/>
    <property type="match status" value="1"/>
</dbReference>
<feature type="transmembrane region" description="Helical" evidence="10">
    <location>
        <begin position="85"/>
        <end position="104"/>
    </location>
</feature>
<evidence type="ECO:0000256" key="3">
    <source>
        <dbReference type="ARBA" id="ARBA00022606"/>
    </source>
</evidence>
<keyword evidence="6 10" id="KW-1133">Transmembrane helix</keyword>
<evidence type="ECO:0000256" key="2">
    <source>
        <dbReference type="ARBA" id="ARBA00022475"/>
    </source>
</evidence>
<dbReference type="PRINTS" id="PR00237">
    <property type="entry name" value="GPCRRHODOPSN"/>
</dbReference>
<sequence>MVHSDSQWEFILLGVSDQPRLEMLLFVVFLVLYILNLVGNLAIIAVLCNLSCLDLCCTTSTVPQMLVNFRSAHKSITWAGCISQLYIFLSLAGTECLLLALMAYDRYVAICQPLRYTAIMSRRLCLQMAATVWLCSFGNSILQTNSDRAAAPMRRNWVDHFFYEMLALLKPACVDTFANEAQAFAVSGLFLMVLLGLILVSYSYIFTAMLRIRSAQGELKAFNTCVSDLAVVSLFYGTAISMYPHPPSSYSQDRGKMVSLFYGIIAPMLNSPIYTLRNKDVHGALRKLLGSWLCMGITNQ</sequence>
<dbReference type="Gene3D" id="1.20.1070.10">
    <property type="entry name" value="Rhodopsin 7-helix transmembrane proteins"/>
    <property type="match status" value="1"/>
</dbReference>
<feature type="transmembrane region" description="Helical" evidence="10">
    <location>
        <begin position="226"/>
        <end position="245"/>
    </location>
</feature>
<dbReference type="GeneTree" id="ENSGT01150000286913"/>
<evidence type="ECO:0000256" key="5">
    <source>
        <dbReference type="ARBA" id="ARBA00022725"/>
    </source>
</evidence>
<dbReference type="InterPro" id="IPR000276">
    <property type="entry name" value="GPCR_Rhodpsn"/>
</dbReference>
<evidence type="ECO:0000256" key="4">
    <source>
        <dbReference type="ARBA" id="ARBA00022692"/>
    </source>
</evidence>
<dbReference type="GO" id="GO:0004930">
    <property type="term" value="F:G protein-coupled receptor activity"/>
    <property type="evidence" value="ECO:0007669"/>
    <property type="project" value="UniProtKB-KW"/>
</dbReference>
<dbReference type="FunFam" id="1.20.1070.10:FF:000268">
    <property type="entry name" value="Putative olfactory receptor 2I1"/>
    <property type="match status" value="1"/>
</dbReference>
<keyword evidence="8 9" id="KW-0807">Transducer</keyword>
<reference evidence="12" key="1">
    <citation type="submission" date="2025-08" db="UniProtKB">
        <authorList>
            <consortium name="Ensembl"/>
        </authorList>
    </citation>
    <scope>IDENTIFICATION</scope>
</reference>
<dbReference type="InParanoid" id="A0A674JU25"/>
<dbReference type="AlphaFoldDB" id="A0A674JU25"/>
<evidence type="ECO:0000313" key="13">
    <source>
        <dbReference type="Proteomes" id="UP000472274"/>
    </source>
</evidence>
<proteinExistence type="inferred from homology"/>
<keyword evidence="5 10" id="KW-0552">Olfaction</keyword>
<feature type="domain" description="G-protein coupled receptors family 1 profile" evidence="11">
    <location>
        <begin position="23"/>
        <end position="274"/>
    </location>
</feature>
<keyword evidence="9" id="KW-0675">Receptor</keyword>
<dbReference type="GO" id="GO:0004984">
    <property type="term" value="F:olfactory receptor activity"/>
    <property type="evidence" value="ECO:0007669"/>
    <property type="project" value="InterPro"/>
</dbReference>
<feature type="transmembrane region" description="Helical" evidence="10">
    <location>
        <begin position="257"/>
        <end position="276"/>
    </location>
</feature>
<dbReference type="PROSITE" id="PS00237">
    <property type="entry name" value="G_PROTEIN_RECEP_F1_1"/>
    <property type="match status" value="1"/>
</dbReference>
<evidence type="ECO:0000313" key="12">
    <source>
        <dbReference type="Ensembl" id="ENSTMTP00000024198.1"/>
    </source>
</evidence>
<feature type="transmembrane region" description="Helical" evidence="10">
    <location>
        <begin position="21"/>
        <end position="45"/>
    </location>
</feature>
<evidence type="ECO:0000256" key="10">
    <source>
        <dbReference type="RuleBase" id="RU363047"/>
    </source>
</evidence>
<dbReference type="SUPFAM" id="SSF81321">
    <property type="entry name" value="Family A G protein-coupled receptor-like"/>
    <property type="match status" value="1"/>
</dbReference>
<reference evidence="12" key="2">
    <citation type="submission" date="2025-09" db="UniProtKB">
        <authorList>
            <consortium name="Ensembl"/>
        </authorList>
    </citation>
    <scope>IDENTIFICATION</scope>
</reference>
<keyword evidence="9" id="KW-0297">G-protein coupled receptor</keyword>
<dbReference type="InterPro" id="IPR000725">
    <property type="entry name" value="Olfact_rcpt"/>
</dbReference>
<protein>
    <recommendedName>
        <fullName evidence="10">Olfactory receptor</fullName>
    </recommendedName>
</protein>
<evidence type="ECO:0000259" key="11">
    <source>
        <dbReference type="PROSITE" id="PS50262"/>
    </source>
</evidence>
<keyword evidence="4 9" id="KW-0812">Transmembrane</keyword>
<dbReference type="GO" id="GO:0005886">
    <property type="term" value="C:plasma membrane"/>
    <property type="evidence" value="ECO:0007669"/>
    <property type="project" value="UniProtKB-SubCell"/>
</dbReference>
<dbReference type="PRINTS" id="PR00245">
    <property type="entry name" value="OLFACTORYR"/>
</dbReference>
<dbReference type="PANTHER" id="PTHR26453">
    <property type="entry name" value="OLFACTORY RECEPTOR"/>
    <property type="match status" value="1"/>
</dbReference>
<keyword evidence="3 10" id="KW-0716">Sensory transduction</keyword>
<accession>A0A674JU25</accession>
<comment type="similarity">
    <text evidence="9">Belongs to the G-protein coupled receptor 1 family.</text>
</comment>
<evidence type="ECO:0000256" key="9">
    <source>
        <dbReference type="RuleBase" id="RU000688"/>
    </source>
</evidence>
<dbReference type="PROSITE" id="PS50262">
    <property type="entry name" value="G_PROTEIN_RECEP_F1_2"/>
    <property type="match status" value="1"/>
</dbReference>
<keyword evidence="7 10" id="KW-0472">Membrane</keyword>
<evidence type="ECO:0000256" key="1">
    <source>
        <dbReference type="ARBA" id="ARBA00004651"/>
    </source>
</evidence>
<keyword evidence="2 10" id="KW-1003">Cell membrane</keyword>
<evidence type="ECO:0000256" key="7">
    <source>
        <dbReference type="ARBA" id="ARBA00023136"/>
    </source>
</evidence>
<feature type="transmembrane region" description="Helical" evidence="10">
    <location>
        <begin position="184"/>
        <end position="205"/>
    </location>
</feature>
<evidence type="ECO:0000256" key="6">
    <source>
        <dbReference type="ARBA" id="ARBA00022989"/>
    </source>
</evidence>
<evidence type="ECO:0000256" key="8">
    <source>
        <dbReference type="ARBA" id="ARBA00023224"/>
    </source>
</evidence>
<name>A0A674JU25_9SAUR</name>
<keyword evidence="13" id="KW-1185">Reference proteome</keyword>
<dbReference type="Ensembl" id="ENSTMTT00000025050.1">
    <property type="protein sequence ID" value="ENSTMTP00000024198.1"/>
    <property type="gene ID" value="ENSTMTG00000017625.1"/>
</dbReference>
<dbReference type="Proteomes" id="UP000472274">
    <property type="component" value="Unplaced"/>
</dbReference>
<dbReference type="InterPro" id="IPR017452">
    <property type="entry name" value="GPCR_Rhodpsn_7TM"/>
</dbReference>